<dbReference type="VEuPathDB" id="TrichDB:TRFO_15278"/>
<dbReference type="GeneID" id="94832998"/>
<gene>
    <name evidence="1" type="ORF">TRFO_15278</name>
</gene>
<sequence length="416" mass="48583">MLSLCNNPYIFLIVAAFIVWLPAQMINPFLSYPNKAQMKMNEHQYKAITFITYPLNLHNKNMIGMYKIQFTSILSLSNNTRLVIYASDEDPDGNPIHSNKLVKYLQNRYGKDRVLALSFAISHNYPKIAKDFYKLALEHVKTKIVCFTNPGIIFDKFWYERTMLVFDLIGKTYHEHLSVTGQTITIPLKKSELQNFDTKSHHFYRRLDKLFNDNIDKAYCRQQNGTDYLAISINPIPMYFNDLPDLLLDAAFVHQFIFNVLEGKTETVNLNTVAPVYYLGKPPKFTKTYLENSQFNYDLTLNTSRMLYYSFNILNRLDGNNIHGRGFSTTFESSKYNPLLKLTKCQPKDYDLNIDFHKPLEESWEDFTFNDNFSSQFDNAMNDPNKNQENDEVRIAFDTIQDDHFQNGDAVNIPIH</sequence>
<dbReference type="AlphaFoldDB" id="A0A1J4KTX2"/>
<comment type="caution">
    <text evidence="1">The sequence shown here is derived from an EMBL/GenBank/DDBJ whole genome shotgun (WGS) entry which is preliminary data.</text>
</comment>
<dbReference type="RefSeq" id="XP_068367496.1">
    <property type="nucleotide sequence ID" value="XM_068498294.1"/>
</dbReference>
<accession>A0A1J4KTX2</accession>
<dbReference type="EMBL" id="MLAK01000384">
    <property type="protein sequence ID" value="OHT14360.1"/>
    <property type="molecule type" value="Genomic_DNA"/>
</dbReference>
<evidence type="ECO:0000313" key="2">
    <source>
        <dbReference type="Proteomes" id="UP000179807"/>
    </source>
</evidence>
<proteinExistence type="predicted"/>
<keyword evidence="2" id="KW-1185">Reference proteome</keyword>
<dbReference type="Proteomes" id="UP000179807">
    <property type="component" value="Unassembled WGS sequence"/>
</dbReference>
<organism evidence="1 2">
    <name type="scientific">Tritrichomonas foetus</name>
    <dbReference type="NCBI Taxonomy" id="1144522"/>
    <lineage>
        <taxon>Eukaryota</taxon>
        <taxon>Metamonada</taxon>
        <taxon>Parabasalia</taxon>
        <taxon>Tritrichomonadida</taxon>
        <taxon>Tritrichomonadidae</taxon>
        <taxon>Tritrichomonas</taxon>
    </lineage>
</organism>
<reference evidence="1" key="1">
    <citation type="submission" date="2016-10" db="EMBL/GenBank/DDBJ databases">
        <authorList>
            <person name="Benchimol M."/>
            <person name="Almeida L.G."/>
            <person name="Vasconcelos A.T."/>
            <person name="Perreira-Neves A."/>
            <person name="Rosa I.A."/>
            <person name="Tasca T."/>
            <person name="Bogo M.R."/>
            <person name="de Souza W."/>
        </authorList>
    </citation>
    <scope>NUCLEOTIDE SEQUENCE [LARGE SCALE GENOMIC DNA]</scope>
    <source>
        <strain evidence="1">K</strain>
    </source>
</reference>
<name>A0A1J4KTX2_9EUKA</name>
<protein>
    <submittedName>
        <fullName evidence="1">Uncharacterized protein</fullName>
    </submittedName>
</protein>
<evidence type="ECO:0000313" key="1">
    <source>
        <dbReference type="EMBL" id="OHT14360.1"/>
    </source>
</evidence>